<dbReference type="PANTHER" id="PTHR11113:SF14">
    <property type="entry name" value="N-ACETYLGLUCOSAMINE-6-PHOSPHATE DEACETYLASE"/>
    <property type="match status" value="1"/>
</dbReference>
<protein>
    <recommendedName>
        <fullName evidence="3">N-acetylglucosamine-6-phosphate deacetylase</fullName>
        <ecNumber evidence="2">3.5.1.25</ecNumber>
    </recommendedName>
</protein>
<dbReference type="Proteomes" id="UP000233534">
    <property type="component" value="Chromosome"/>
</dbReference>
<dbReference type="NCBIfam" id="TIGR00221">
    <property type="entry name" value="nagA"/>
    <property type="match status" value="1"/>
</dbReference>
<evidence type="ECO:0000256" key="5">
    <source>
        <dbReference type="ARBA" id="ARBA00022801"/>
    </source>
</evidence>
<feature type="active site" description="Proton donor/acceptor" evidence="10">
    <location>
        <position position="283"/>
    </location>
</feature>
<dbReference type="GO" id="GO:0008448">
    <property type="term" value="F:N-acetylglucosamine-6-phosphate deacetylase activity"/>
    <property type="evidence" value="ECO:0007669"/>
    <property type="project" value="UniProtKB-EC"/>
</dbReference>
<feature type="domain" description="Amidohydrolase-related" evidence="12">
    <location>
        <begin position="52"/>
        <end position="388"/>
    </location>
</feature>
<dbReference type="InterPro" id="IPR003764">
    <property type="entry name" value="GlcNAc_6-P_deAcase"/>
</dbReference>
<dbReference type="PANTHER" id="PTHR11113">
    <property type="entry name" value="N-ACETYLGLUCOSAMINE-6-PHOSPHATE DEACETYLASE"/>
    <property type="match status" value="1"/>
</dbReference>
<dbReference type="InterPro" id="IPR032466">
    <property type="entry name" value="Metal_Hydrolase"/>
</dbReference>
<gene>
    <name evidence="13" type="primary">nagA</name>
    <name evidence="13" type="ORF">HVS_01210</name>
</gene>
<evidence type="ECO:0000256" key="10">
    <source>
        <dbReference type="PIRSR" id="PIRSR038994-1"/>
    </source>
</evidence>
<comment type="pathway">
    <text evidence="8">Amino-sugar metabolism; N-acetylneuraminate degradation; D-fructose 6-phosphate from N-acetylneuraminate: step 4/5.</text>
</comment>
<feature type="binding site" evidence="11">
    <location>
        <position position="204"/>
    </location>
    <ligand>
        <name>Zn(2+)</name>
        <dbReference type="ChEBI" id="CHEBI:29105"/>
    </ligand>
</feature>
<comment type="catalytic activity">
    <reaction evidence="7">
        <text>N-acetyl-D-glucosamine 6-phosphate + H2O = D-glucosamine 6-phosphate + acetate</text>
        <dbReference type="Rhea" id="RHEA:22936"/>
        <dbReference type="ChEBI" id="CHEBI:15377"/>
        <dbReference type="ChEBI" id="CHEBI:30089"/>
        <dbReference type="ChEBI" id="CHEBI:57513"/>
        <dbReference type="ChEBI" id="CHEBI:58725"/>
        <dbReference type="EC" id="3.5.1.25"/>
    </reaction>
</comment>
<dbReference type="Gene3D" id="3.20.20.140">
    <property type="entry name" value="Metal-dependent hydrolases"/>
    <property type="match status" value="1"/>
</dbReference>
<dbReference type="EC" id="3.5.1.25" evidence="2"/>
<dbReference type="AlphaFoldDB" id="A0A2K9DXH2"/>
<dbReference type="KEGG" id="hsc:HVS_01210"/>
<dbReference type="Pfam" id="PF01979">
    <property type="entry name" value="Amidohydro_1"/>
    <property type="match status" value="1"/>
</dbReference>
<evidence type="ECO:0000256" key="2">
    <source>
        <dbReference type="ARBA" id="ARBA00011899"/>
    </source>
</evidence>
<evidence type="ECO:0000313" key="14">
    <source>
        <dbReference type="Proteomes" id="UP000233534"/>
    </source>
</evidence>
<proteinExistence type="inferred from homology"/>
<comment type="similarity">
    <text evidence="1 9">Belongs to the metallo-dependent hydrolases superfamily. NagA family.</text>
</comment>
<dbReference type="OrthoDB" id="9776488at2"/>
<keyword evidence="14" id="KW-1185">Reference proteome</keyword>
<evidence type="ECO:0000259" key="12">
    <source>
        <dbReference type="Pfam" id="PF01979"/>
    </source>
</evidence>
<dbReference type="PIRSF" id="PIRSF038994">
    <property type="entry name" value="NagA"/>
    <property type="match status" value="1"/>
</dbReference>
<evidence type="ECO:0000256" key="11">
    <source>
        <dbReference type="PIRSR" id="PIRSR038994-3"/>
    </source>
</evidence>
<dbReference type="CDD" id="cd00854">
    <property type="entry name" value="NagA"/>
    <property type="match status" value="1"/>
</dbReference>
<dbReference type="GO" id="GO:0046872">
    <property type="term" value="F:metal ion binding"/>
    <property type="evidence" value="ECO:0007669"/>
    <property type="project" value="UniProtKB-KW"/>
</dbReference>
<dbReference type="SUPFAM" id="SSF51556">
    <property type="entry name" value="Metallo-dependent hydrolases"/>
    <property type="match status" value="1"/>
</dbReference>
<keyword evidence="5 9" id="KW-0378">Hydrolase</keyword>
<reference evidence="13 14" key="1">
    <citation type="submission" date="2017-12" db="EMBL/GenBank/DDBJ databases">
        <title>Complete genome sequence of Herbivorax saccincola GGR1, a novel Cellulosome-producing hydrolytic bacterium in a thermophilic biogas plant, established by Illumina and Nanopore MinION sequencing.</title>
        <authorList>
            <person name="Pechtl A."/>
            <person name="Ruckert C."/>
            <person name="Koeck D.E."/>
            <person name="Maus I."/>
            <person name="Winkler A."/>
            <person name="Kalinowski J."/>
            <person name="Puhler A."/>
            <person name="Schwarz W.W."/>
            <person name="Zverlov V.V."/>
            <person name="Schluter A."/>
            <person name="Liebl W."/>
        </authorList>
    </citation>
    <scope>NUCLEOTIDE SEQUENCE [LARGE SCALE GENOMIC DNA]</scope>
    <source>
        <strain evidence="14">SR1</strain>
    </source>
</reference>
<dbReference type="FunFam" id="3.20.20.140:FF:000004">
    <property type="entry name" value="N-acetylglucosamine-6-phosphate deacetylase"/>
    <property type="match status" value="1"/>
</dbReference>
<evidence type="ECO:0000256" key="1">
    <source>
        <dbReference type="ARBA" id="ARBA00010716"/>
    </source>
</evidence>
<dbReference type="InterPro" id="IPR006680">
    <property type="entry name" value="Amidohydro-rel"/>
</dbReference>
<evidence type="ECO:0000313" key="13">
    <source>
        <dbReference type="EMBL" id="AUG56212.1"/>
    </source>
</evidence>
<evidence type="ECO:0000256" key="7">
    <source>
        <dbReference type="ARBA" id="ARBA00047647"/>
    </source>
</evidence>
<sequence>MFNMKLIKNGLVFYDNNSFEKKDILIKDGKIADIRRGISKNGCEVIDAEGFWVLPGFIDIHTHGGGGYDIMNSKCRELESLSRFFVSKGVTAFLPAVMTAPLEDMMNAVRNINQYINKINKPSKNKIPGAKIIGINMEGPFISQKYKGSHPKEHIIPPSVSLLERFIHESGGNIKIVTVAPEAENAISFIEHFKRRGIVFSAGHTGADYKVAAHAFEKGFSHVTHLFNAMAGIHHRDPGIAGAALERDNITVELICDGVHIDPAMIKIVLKCKPIDNIVLITDSIIAAGAGNGEYSFAGKELYIENGCAKHKNGVIAGSVVTMIDIFKNMVGRWGVPIENCIKMTSANAAKVAGIYHKKGSLTCGKDADIIIMDKKLNLLATIAEGNIVYRA</sequence>
<organism evidence="13 14">
    <name type="scientific">Acetivibrio saccincola</name>
    <dbReference type="NCBI Taxonomy" id="1677857"/>
    <lineage>
        <taxon>Bacteria</taxon>
        <taxon>Bacillati</taxon>
        <taxon>Bacillota</taxon>
        <taxon>Clostridia</taxon>
        <taxon>Eubacteriales</taxon>
        <taxon>Oscillospiraceae</taxon>
        <taxon>Acetivibrio</taxon>
    </lineage>
</organism>
<accession>A0A2K9DXH2</accession>
<keyword evidence="4 11" id="KW-0479">Metal-binding</keyword>
<dbReference type="SUPFAM" id="SSF51338">
    <property type="entry name" value="Composite domain of metallo-dependent hydrolases"/>
    <property type="match status" value="1"/>
</dbReference>
<dbReference type="InterPro" id="IPR011059">
    <property type="entry name" value="Metal-dep_hydrolase_composite"/>
</dbReference>
<dbReference type="GO" id="GO:0006046">
    <property type="term" value="P:N-acetylglucosamine catabolic process"/>
    <property type="evidence" value="ECO:0007669"/>
    <property type="project" value="TreeGrafter"/>
</dbReference>
<comment type="cofactor">
    <cofactor evidence="11">
        <name>a divalent metal cation</name>
        <dbReference type="ChEBI" id="CHEBI:60240"/>
    </cofactor>
    <text evidence="11">Binds 1 divalent metal cation per subunit.</text>
</comment>
<feature type="binding site" evidence="11">
    <location>
        <position position="225"/>
    </location>
    <ligand>
        <name>Zn(2+)</name>
        <dbReference type="ChEBI" id="CHEBI:29105"/>
    </ligand>
</feature>
<dbReference type="Gene3D" id="2.30.40.10">
    <property type="entry name" value="Urease, subunit C, domain 1"/>
    <property type="match status" value="1"/>
</dbReference>
<evidence type="ECO:0000256" key="6">
    <source>
        <dbReference type="ARBA" id="ARBA00023277"/>
    </source>
</evidence>
<evidence type="ECO:0000256" key="4">
    <source>
        <dbReference type="ARBA" id="ARBA00022723"/>
    </source>
</evidence>
<evidence type="ECO:0000256" key="9">
    <source>
        <dbReference type="PIRNR" id="PIRNR038994"/>
    </source>
</evidence>
<dbReference type="EMBL" id="CP025197">
    <property type="protein sequence ID" value="AUG56212.1"/>
    <property type="molecule type" value="Genomic_DNA"/>
</dbReference>
<evidence type="ECO:0000256" key="8">
    <source>
        <dbReference type="ARBA" id="ARBA00060590"/>
    </source>
</evidence>
<name>A0A2K9DXH2_9FIRM</name>
<evidence type="ECO:0000256" key="3">
    <source>
        <dbReference type="ARBA" id="ARBA00018029"/>
    </source>
</evidence>
<keyword evidence="6 9" id="KW-0119">Carbohydrate metabolism</keyword>
<feature type="binding site" evidence="11">
    <location>
        <position position="138"/>
    </location>
    <ligand>
        <name>Zn(2+)</name>
        <dbReference type="ChEBI" id="CHEBI:29105"/>
    </ligand>
</feature>